<feature type="domain" description="Glycosyltransferase subfamily 4-like N-terminal" evidence="5">
    <location>
        <begin position="21"/>
        <end position="196"/>
    </location>
</feature>
<dbReference type="Proteomes" id="UP000179769">
    <property type="component" value="Unassembled WGS sequence"/>
</dbReference>
<keyword evidence="2 6" id="KW-0808">Transferase</keyword>
<feature type="region of interest" description="Disordered" evidence="3">
    <location>
        <begin position="399"/>
        <end position="445"/>
    </location>
</feature>
<dbReference type="Pfam" id="PF00534">
    <property type="entry name" value="Glycos_transf_1"/>
    <property type="match status" value="1"/>
</dbReference>
<dbReference type="PANTHER" id="PTHR12526:SF624">
    <property type="entry name" value="BLR6297 PROTEIN"/>
    <property type="match status" value="1"/>
</dbReference>
<feature type="compositionally biased region" description="Basic and acidic residues" evidence="3">
    <location>
        <begin position="399"/>
        <end position="408"/>
    </location>
</feature>
<gene>
    <name evidence="6" type="ORF">BBK14_00220</name>
</gene>
<feature type="compositionally biased region" description="Basic and acidic residues" evidence="3">
    <location>
        <begin position="433"/>
        <end position="445"/>
    </location>
</feature>
<organism evidence="6 7">
    <name type="scientific">Parafrankia soli</name>
    <dbReference type="NCBI Taxonomy" id="2599596"/>
    <lineage>
        <taxon>Bacteria</taxon>
        <taxon>Bacillati</taxon>
        <taxon>Actinomycetota</taxon>
        <taxon>Actinomycetes</taxon>
        <taxon>Frankiales</taxon>
        <taxon>Frankiaceae</taxon>
        <taxon>Parafrankia</taxon>
    </lineage>
</organism>
<dbReference type="OrthoDB" id="509705at2"/>
<sequence length="445" mass="50257">MTLSNRVLIIVQNLPVPLDRRVWLECQALVSAGYEVRVICPKGPGDPDCELLDDVYLYKYEPYVATSGVFSYMKEFFVCWMRTARLARRVYRERGFDVIQVCNPPDTYALLALFYRRRGVRLVYDQHDLCPEVYQSRFERPSRILLAFLFALERITYGLSHHVISTNDSYREIAIRRGGRTRQDTTVVRSGPDTDRMRPGAVHPELRKGREFLLCYLGVMGPQDGVDNALRALDILVHQRGRTDVHMALLGFGDCYDDLCALATELDLDDHVTFTGRADHEMIDKYLSTADLAVGPDPMNPLNNVSTMNKTMEYMAYGLPVVTFDLVETRVTAADIAEYVEPGDIDGFAAAIERLLDDPERRADLSKRGRQRAVEVLDWSLQVPGYVDVFDRITGRERPAGERVRPRPVDCAVPAPRRREQAGSHTPAAAPGGDHEGDELRSATG</sequence>
<proteinExistence type="predicted"/>
<dbReference type="CDD" id="cd03794">
    <property type="entry name" value="GT4_WbuB-like"/>
    <property type="match status" value="1"/>
</dbReference>
<dbReference type="Pfam" id="PF13439">
    <property type="entry name" value="Glyco_transf_4"/>
    <property type="match status" value="1"/>
</dbReference>
<name>A0A1S1RLR2_9ACTN</name>
<evidence type="ECO:0000313" key="6">
    <source>
        <dbReference type="EMBL" id="OHV46749.1"/>
    </source>
</evidence>
<accession>A0A1S1RLR2</accession>
<protein>
    <submittedName>
        <fullName evidence="6">Glycosyltransferase WbuB</fullName>
    </submittedName>
</protein>
<reference evidence="7" key="1">
    <citation type="submission" date="2016-07" db="EMBL/GenBank/DDBJ databases">
        <title>Frankia sp. NRRL B-16219 Genome sequencing.</title>
        <authorList>
            <person name="Ghodhbane-Gtari F."/>
            <person name="Swanson E."/>
            <person name="Gueddou A."/>
            <person name="Louati M."/>
            <person name="Nouioui I."/>
            <person name="Hezbri K."/>
            <person name="Abebe-Akele F."/>
            <person name="Simpson S."/>
            <person name="Morris K."/>
            <person name="Thomas K."/>
            <person name="Gtari M."/>
            <person name="Tisa L.S."/>
        </authorList>
    </citation>
    <scope>NUCLEOTIDE SEQUENCE [LARGE SCALE GENOMIC DNA]</scope>
    <source>
        <strain evidence="7">NRRL B-16219</strain>
    </source>
</reference>
<dbReference type="Gene3D" id="3.40.50.2000">
    <property type="entry name" value="Glycogen Phosphorylase B"/>
    <property type="match status" value="2"/>
</dbReference>
<dbReference type="GO" id="GO:0016757">
    <property type="term" value="F:glycosyltransferase activity"/>
    <property type="evidence" value="ECO:0007669"/>
    <property type="project" value="UniProtKB-KW"/>
</dbReference>
<comment type="caution">
    <text evidence="6">The sequence shown here is derived from an EMBL/GenBank/DDBJ whole genome shotgun (WGS) entry which is preliminary data.</text>
</comment>
<evidence type="ECO:0000259" key="4">
    <source>
        <dbReference type="Pfam" id="PF00534"/>
    </source>
</evidence>
<keyword evidence="1" id="KW-0328">Glycosyltransferase</keyword>
<keyword evidence="7" id="KW-1185">Reference proteome</keyword>
<evidence type="ECO:0000256" key="1">
    <source>
        <dbReference type="ARBA" id="ARBA00022676"/>
    </source>
</evidence>
<dbReference type="InterPro" id="IPR001296">
    <property type="entry name" value="Glyco_trans_1"/>
</dbReference>
<dbReference type="InterPro" id="IPR028098">
    <property type="entry name" value="Glyco_trans_4-like_N"/>
</dbReference>
<evidence type="ECO:0000256" key="3">
    <source>
        <dbReference type="SAM" id="MobiDB-lite"/>
    </source>
</evidence>
<evidence type="ECO:0000313" key="7">
    <source>
        <dbReference type="Proteomes" id="UP000179769"/>
    </source>
</evidence>
<evidence type="ECO:0000256" key="2">
    <source>
        <dbReference type="ARBA" id="ARBA00022679"/>
    </source>
</evidence>
<dbReference type="AlphaFoldDB" id="A0A1S1RLR2"/>
<dbReference type="PANTHER" id="PTHR12526">
    <property type="entry name" value="GLYCOSYLTRANSFERASE"/>
    <property type="match status" value="1"/>
</dbReference>
<evidence type="ECO:0000259" key="5">
    <source>
        <dbReference type="Pfam" id="PF13439"/>
    </source>
</evidence>
<feature type="domain" description="Glycosyl transferase family 1" evidence="4">
    <location>
        <begin position="207"/>
        <end position="372"/>
    </location>
</feature>
<dbReference type="EMBL" id="MAXA01000001">
    <property type="protein sequence ID" value="OHV46749.1"/>
    <property type="molecule type" value="Genomic_DNA"/>
</dbReference>
<dbReference type="SUPFAM" id="SSF53756">
    <property type="entry name" value="UDP-Glycosyltransferase/glycogen phosphorylase"/>
    <property type="match status" value="1"/>
</dbReference>